<feature type="non-terminal residue" evidence="1">
    <location>
        <position position="259"/>
    </location>
</feature>
<evidence type="ECO:0000313" key="1">
    <source>
        <dbReference type="EMBL" id="CAD7237348.1"/>
    </source>
</evidence>
<dbReference type="AlphaFoldDB" id="A0A7R8ZUU5"/>
<feature type="non-terminal residue" evidence="1">
    <location>
        <position position="1"/>
    </location>
</feature>
<accession>A0A7R8ZUU5</accession>
<protein>
    <submittedName>
        <fullName evidence="1">Uncharacterized protein</fullName>
    </submittedName>
</protein>
<reference evidence="1" key="1">
    <citation type="submission" date="2020-11" db="EMBL/GenBank/DDBJ databases">
        <authorList>
            <person name="Tran Van P."/>
        </authorList>
    </citation>
    <scope>NUCLEOTIDE SEQUENCE</scope>
</reference>
<dbReference type="EMBL" id="OB687008">
    <property type="protein sequence ID" value="CAD7237348.1"/>
    <property type="molecule type" value="Genomic_DNA"/>
</dbReference>
<gene>
    <name evidence="1" type="ORF">CTOB1V02_LOCUS15163</name>
</gene>
<proteinExistence type="predicted"/>
<sequence length="259" mass="29410">LFAPPVLCCDLSCSLTDIAFVTVAFVSRARMPTEVTYSLSGEKVATRLAHSLVQLRRPWNGEHSARLLFGLGERYPHGHLLEGTNRSATFNIVDVALFEKVLESVGKTVTSLKDEFQKHSSEKRALKNTFLEKVPKPLAVFLSYGYWIKRTGAVDCEPLMERLASSSRDYLKFVLLILRHTRKLKDPFTVIYLLRSLTSALPAIPSVRLDERVDMDDFFQPLGEDASIYLHLMEICNDWVNEDRLVMRDSEEGIEGTAW</sequence>
<name>A0A7R8ZUU5_9CRUS</name>
<organism evidence="1">
    <name type="scientific">Cyprideis torosa</name>
    <dbReference type="NCBI Taxonomy" id="163714"/>
    <lineage>
        <taxon>Eukaryota</taxon>
        <taxon>Metazoa</taxon>
        <taxon>Ecdysozoa</taxon>
        <taxon>Arthropoda</taxon>
        <taxon>Crustacea</taxon>
        <taxon>Oligostraca</taxon>
        <taxon>Ostracoda</taxon>
        <taxon>Podocopa</taxon>
        <taxon>Podocopida</taxon>
        <taxon>Cytherocopina</taxon>
        <taxon>Cytheroidea</taxon>
        <taxon>Cytherideidae</taxon>
        <taxon>Cyprideis</taxon>
    </lineage>
</organism>